<feature type="coiled-coil region" evidence="1">
    <location>
        <begin position="58"/>
        <end position="85"/>
    </location>
</feature>
<dbReference type="Gene3D" id="3.40.30.10">
    <property type="entry name" value="Glutaredoxin"/>
    <property type="match status" value="1"/>
</dbReference>
<dbReference type="Proteomes" id="UP000186795">
    <property type="component" value="Unassembled WGS sequence"/>
</dbReference>
<gene>
    <name evidence="2" type="ORF">SAMN05421790_104129</name>
</gene>
<protein>
    <submittedName>
        <fullName evidence="2">Uncharacterized protein YuzB, UPF0349 family</fullName>
    </submittedName>
</protein>
<proteinExistence type="predicted"/>
<evidence type="ECO:0000256" key="1">
    <source>
        <dbReference type="SAM" id="Coils"/>
    </source>
</evidence>
<reference evidence="3" key="1">
    <citation type="submission" date="2017-01" db="EMBL/GenBank/DDBJ databases">
        <authorList>
            <person name="Varghese N."/>
            <person name="Submissions S."/>
        </authorList>
    </citation>
    <scope>NUCLEOTIDE SEQUENCE [LARGE SCALE GENOMIC DNA]</scope>
    <source>
        <strain evidence="3">DSM 45196</strain>
    </source>
</reference>
<dbReference type="EMBL" id="FTOD01000004">
    <property type="protein sequence ID" value="SIS72325.1"/>
    <property type="molecule type" value="Genomic_DNA"/>
</dbReference>
<dbReference type="Pfam" id="PF07293">
    <property type="entry name" value="DUF1450"/>
    <property type="match status" value="1"/>
</dbReference>
<dbReference type="InterPro" id="IPR009910">
    <property type="entry name" value="DUF1450"/>
</dbReference>
<name>A0A1N7LES4_9BACL</name>
<evidence type="ECO:0000313" key="3">
    <source>
        <dbReference type="Proteomes" id="UP000186795"/>
    </source>
</evidence>
<dbReference type="RefSeq" id="WP_009711687.1">
    <property type="nucleotide sequence ID" value="NZ_CP048103.1"/>
</dbReference>
<sequence length="86" mass="9806">MNPMVEFCINRLTPDVEEIKEELEADPEVDVLETACLGNCEICAQSPYALVNGEIVTGEDGEELLQNIRREIKEQQKKWDDLLDLL</sequence>
<accession>A0A1N7LES4</accession>
<keyword evidence="1" id="KW-0175">Coiled coil</keyword>
<dbReference type="OrthoDB" id="1684419at2"/>
<dbReference type="AlphaFoldDB" id="A0A1N7LES4"/>
<organism evidence="2 3">
    <name type="scientific">Kroppenstedtia eburnea</name>
    <dbReference type="NCBI Taxonomy" id="714067"/>
    <lineage>
        <taxon>Bacteria</taxon>
        <taxon>Bacillati</taxon>
        <taxon>Bacillota</taxon>
        <taxon>Bacilli</taxon>
        <taxon>Bacillales</taxon>
        <taxon>Thermoactinomycetaceae</taxon>
        <taxon>Kroppenstedtia</taxon>
    </lineage>
</organism>
<evidence type="ECO:0000313" key="2">
    <source>
        <dbReference type="EMBL" id="SIS72325.1"/>
    </source>
</evidence>
<keyword evidence="3" id="KW-1185">Reference proteome</keyword>
<dbReference type="NCBIfam" id="NF010190">
    <property type="entry name" value="PRK13669.1"/>
    <property type="match status" value="1"/>
</dbReference>